<evidence type="ECO:0000256" key="12">
    <source>
        <dbReference type="RuleBase" id="RU003357"/>
    </source>
</evidence>
<organism evidence="16 17">
    <name type="scientific">Stenotrophomonas mori</name>
    <dbReference type="NCBI Taxonomy" id="2871096"/>
    <lineage>
        <taxon>Bacteria</taxon>
        <taxon>Pseudomonadati</taxon>
        <taxon>Pseudomonadota</taxon>
        <taxon>Gammaproteobacteria</taxon>
        <taxon>Lysobacterales</taxon>
        <taxon>Lysobacteraceae</taxon>
        <taxon>Stenotrophomonas</taxon>
    </lineage>
</organism>
<evidence type="ECO:0000256" key="7">
    <source>
        <dbReference type="ARBA" id="ARBA00023077"/>
    </source>
</evidence>
<dbReference type="Pfam" id="PF07715">
    <property type="entry name" value="Plug"/>
    <property type="match status" value="1"/>
</dbReference>
<comment type="similarity">
    <text evidence="10 12">Belongs to the TonB-dependent receptor family.</text>
</comment>
<evidence type="ECO:0000256" key="1">
    <source>
        <dbReference type="ARBA" id="ARBA00004571"/>
    </source>
</evidence>
<dbReference type="InterPro" id="IPR039426">
    <property type="entry name" value="TonB-dep_rcpt-like"/>
</dbReference>
<evidence type="ECO:0000256" key="9">
    <source>
        <dbReference type="ARBA" id="ARBA00023237"/>
    </source>
</evidence>
<evidence type="ECO:0000313" key="16">
    <source>
        <dbReference type="EMBL" id="MCL7713572.1"/>
    </source>
</evidence>
<keyword evidence="16" id="KW-0675">Receptor</keyword>
<dbReference type="Pfam" id="PF00593">
    <property type="entry name" value="TonB_dep_Rec_b-barrel"/>
    <property type="match status" value="1"/>
</dbReference>
<evidence type="ECO:0000256" key="5">
    <source>
        <dbReference type="ARBA" id="ARBA00022729"/>
    </source>
</evidence>
<dbReference type="PANTHER" id="PTHR30069">
    <property type="entry name" value="TONB-DEPENDENT OUTER MEMBRANE RECEPTOR"/>
    <property type="match status" value="1"/>
</dbReference>
<keyword evidence="5 13" id="KW-0732">Signal</keyword>
<dbReference type="InterPro" id="IPR037066">
    <property type="entry name" value="Plug_dom_sf"/>
</dbReference>
<feature type="chain" id="PRO_5045916132" evidence="13">
    <location>
        <begin position="31"/>
        <end position="688"/>
    </location>
</feature>
<name>A0ABT0SE72_9GAMM</name>
<dbReference type="RefSeq" id="WP_250061713.1">
    <property type="nucleotide sequence ID" value="NZ_JAIKTS010000001.1"/>
</dbReference>
<dbReference type="InterPro" id="IPR000531">
    <property type="entry name" value="Beta-barrel_TonB"/>
</dbReference>
<feature type="short sequence motif" description="TonB box" evidence="11">
    <location>
        <begin position="48"/>
        <end position="54"/>
    </location>
</feature>
<evidence type="ECO:0000256" key="6">
    <source>
        <dbReference type="ARBA" id="ARBA00023065"/>
    </source>
</evidence>
<evidence type="ECO:0000256" key="11">
    <source>
        <dbReference type="PROSITE-ProRule" id="PRU10143"/>
    </source>
</evidence>
<gene>
    <name evidence="16" type="ORF">K5L01_02715</name>
</gene>
<dbReference type="Proteomes" id="UP001431235">
    <property type="component" value="Unassembled WGS sequence"/>
</dbReference>
<feature type="domain" description="TonB-dependent receptor-like beta-barrel" evidence="14">
    <location>
        <begin position="238"/>
        <end position="661"/>
    </location>
</feature>
<comment type="caution">
    <text evidence="16">The sequence shown here is derived from an EMBL/GenBank/DDBJ whole genome shotgun (WGS) entry which is preliminary data.</text>
</comment>
<keyword evidence="3 10" id="KW-1134">Transmembrane beta strand</keyword>
<evidence type="ECO:0000256" key="3">
    <source>
        <dbReference type="ARBA" id="ARBA00022452"/>
    </source>
</evidence>
<dbReference type="InterPro" id="IPR036942">
    <property type="entry name" value="Beta-barrel_TonB_sf"/>
</dbReference>
<keyword evidence="2 10" id="KW-0813">Transport</keyword>
<keyword evidence="9 10" id="KW-0998">Cell outer membrane</keyword>
<keyword evidence="6" id="KW-0406">Ion transport</keyword>
<proteinExistence type="inferred from homology"/>
<evidence type="ECO:0000259" key="15">
    <source>
        <dbReference type="Pfam" id="PF07715"/>
    </source>
</evidence>
<keyword evidence="8 10" id="KW-0472">Membrane</keyword>
<evidence type="ECO:0000256" key="4">
    <source>
        <dbReference type="ARBA" id="ARBA00022692"/>
    </source>
</evidence>
<evidence type="ECO:0000256" key="2">
    <source>
        <dbReference type="ARBA" id="ARBA00022448"/>
    </source>
</evidence>
<evidence type="ECO:0000259" key="14">
    <source>
        <dbReference type="Pfam" id="PF00593"/>
    </source>
</evidence>
<dbReference type="Gene3D" id="2.170.130.10">
    <property type="entry name" value="TonB-dependent receptor, plug domain"/>
    <property type="match status" value="1"/>
</dbReference>
<dbReference type="CDD" id="cd01347">
    <property type="entry name" value="ligand_gated_channel"/>
    <property type="match status" value="1"/>
</dbReference>
<feature type="signal peptide" evidence="13">
    <location>
        <begin position="1"/>
        <end position="30"/>
    </location>
</feature>
<dbReference type="EMBL" id="JAIKTS010000001">
    <property type="protein sequence ID" value="MCL7713572.1"/>
    <property type="molecule type" value="Genomic_DNA"/>
</dbReference>
<evidence type="ECO:0000313" key="17">
    <source>
        <dbReference type="Proteomes" id="UP001431235"/>
    </source>
</evidence>
<keyword evidence="4 10" id="KW-0812">Transmembrane</keyword>
<keyword evidence="7 11" id="KW-0798">TonB box</keyword>
<evidence type="ECO:0000256" key="8">
    <source>
        <dbReference type="ARBA" id="ARBA00023136"/>
    </source>
</evidence>
<keyword evidence="17" id="KW-1185">Reference proteome</keyword>
<dbReference type="Gene3D" id="2.40.170.20">
    <property type="entry name" value="TonB-dependent receptor, beta-barrel domain"/>
    <property type="match status" value="1"/>
</dbReference>
<reference evidence="16 17" key="1">
    <citation type="submission" date="2021-08" db="EMBL/GenBank/DDBJ databases">
        <title>Novel members of of the genus Stenotrophomonas from differernt environment.</title>
        <authorList>
            <person name="Deng Y."/>
        </authorList>
    </citation>
    <scope>NUCLEOTIDE SEQUENCE [LARGE SCALE GENOMIC DNA]</scope>
    <source>
        <strain evidence="16 17">CPCC 101365</strain>
    </source>
</reference>
<dbReference type="PROSITE" id="PS00430">
    <property type="entry name" value="TONB_DEPENDENT_REC_1"/>
    <property type="match status" value="1"/>
</dbReference>
<feature type="domain" description="TonB-dependent receptor plug" evidence="15">
    <location>
        <begin position="61"/>
        <end position="172"/>
    </location>
</feature>
<protein>
    <submittedName>
        <fullName evidence="16">TonB-dependent receptor</fullName>
    </submittedName>
</protein>
<evidence type="ECO:0000256" key="13">
    <source>
        <dbReference type="SAM" id="SignalP"/>
    </source>
</evidence>
<evidence type="ECO:0000256" key="10">
    <source>
        <dbReference type="PROSITE-ProRule" id="PRU01360"/>
    </source>
</evidence>
<dbReference type="SUPFAM" id="SSF56935">
    <property type="entry name" value="Porins"/>
    <property type="match status" value="1"/>
</dbReference>
<dbReference type="InterPro" id="IPR012910">
    <property type="entry name" value="Plug_dom"/>
</dbReference>
<dbReference type="InterPro" id="IPR010916">
    <property type="entry name" value="TonB_box_CS"/>
</dbReference>
<sequence>MSNLFRPSFRSVPTLTAAIGLALFSMQAQADASADASGDAPDARQMDTVVVTATGAQQWIKDAPASISVISREEIERKPVTSIGQLLSKVPGVTGGYALSGAQSKIRLRGLPEQYTLILIDGRRQGNSSGVNYRDDLGPQDLNWLSPDMIERIEVVRGPMSSLYGSDAMGGVINIITRKIAPHWGGSVTYNYSKPDASSRGDTMQMGALFSGPLTENLGVRIGANVTDRESDRLAKQTPGSKAENVNALFNWQLGENHTLGVEASRGIQRNSGTGAVSAWGLSKLVQTGYVVSHDGRYGDASTSKTTLVYNDYEDKDSDVGNHSRETVFDTAFNTGFHWGFEHRLNVGGQWKREELENRDTIGTVPVTWTGSNRISPKNEADSWALFAEDHIALHDRFTLTLGLRWDNTENYDDNLSPRIYGVWHPSDAWTVRGGVSKGFRAPNLKQGTAGAATQSRGNGCSSLTVEGWSSREVNADGTTGCYMAGNPNLEPETSTNYEIGVGFDQNDWSLSATYFLTDFEDKIEQVPLRDIAGYNSSFVNGFWWTVAQNIQEARTRGVEASITVPLHEQLSWTTNATRMLESKNRTTGANLLVVPKLTANTSLDWRVSDDWSLNLSAQHIGKQLVSTATSTFAKAYTTWDLVTRYDVNEHLSLRAGVLNLGDVSTLEEGNNFDGGARTFFLGGTARF</sequence>
<comment type="subcellular location">
    <subcellularLocation>
        <location evidence="1 10">Cell outer membrane</location>
        <topology evidence="1 10">Multi-pass membrane protein</topology>
    </subcellularLocation>
</comment>
<dbReference type="PROSITE" id="PS52016">
    <property type="entry name" value="TONB_DEPENDENT_REC_3"/>
    <property type="match status" value="1"/>
</dbReference>
<dbReference type="PANTHER" id="PTHR30069:SF53">
    <property type="entry name" value="COLICIN I RECEPTOR-RELATED"/>
    <property type="match status" value="1"/>
</dbReference>
<accession>A0ABT0SE72</accession>